<evidence type="ECO:0000259" key="2">
    <source>
        <dbReference type="SMART" id="SM00849"/>
    </source>
</evidence>
<reference evidence="4" key="1">
    <citation type="journal article" date="2019" name="Int. J. Syst. Evol. Microbiol.">
        <title>The Global Catalogue of Microorganisms (GCM) 10K type strain sequencing project: providing services to taxonomists for standard genome sequencing and annotation.</title>
        <authorList>
            <consortium name="The Broad Institute Genomics Platform"/>
            <consortium name="The Broad Institute Genome Sequencing Center for Infectious Disease"/>
            <person name="Wu L."/>
            <person name="Ma J."/>
        </authorList>
    </citation>
    <scope>NUCLEOTIDE SEQUENCE [LARGE SCALE GENOMIC DNA]</scope>
    <source>
        <strain evidence="4">LMG 29247</strain>
    </source>
</reference>
<dbReference type="SUPFAM" id="SSF56281">
    <property type="entry name" value="Metallo-hydrolase/oxidoreductase"/>
    <property type="match status" value="1"/>
</dbReference>
<dbReference type="Gene3D" id="3.60.15.10">
    <property type="entry name" value="Ribonuclease Z/Hydroxyacylglutathione hydrolase-like"/>
    <property type="match status" value="1"/>
</dbReference>
<dbReference type="PANTHER" id="PTHR42951:SF4">
    <property type="entry name" value="ACYL-COENZYME A THIOESTERASE MBLAC2"/>
    <property type="match status" value="1"/>
</dbReference>
<comment type="caution">
    <text evidence="3">The sequence shown here is derived from an EMBL/GenBank/DDBJ whole genome shotgun (WGS) entry which is preliminary data.</text>
</comment>
<dbReference type="InterPro" id="IPR036866">
    <property type="entry name" value="RibonucZ/Hydroxyglut_hydro"/>
</dbReference>
<dbReference type="PANTHER" id="PTHR42951">
    <property type="entry name" value="METALLO-BETA-LACTAMASE DOMAIN-CONTAINING"/>
    <property type="match status" value="1"/>
</dbReference>
<sequence>MQTAPPVQRFGPVAVHFGDKSGKHPDGNQVIVQGADMRVAFDTPLVANRIGPEFDEADLVILGHVHEDHTAGLHRVPHTPVQVHAADLAAAQSWEGLCAHYGYTPEVMTELRPFIERSHHWVPRPDATAYADGAVWELGGGVRVRAHHLPGHTSGHCALVEESEGVAFIGDIDLTGFGPYYGDATSSLVLFQQSLQRVRELDARVWVTSHHKGVLTDRAEFVRALDRFATRIAEHDDQLIGYLRERPHTLDDLARRGVLYPPGAAVPWVFPAERRTIAQHLDGLVDAGEVRLEADGLYALTGA</sequence>
<dbReference type="Pfam" id="PF00753">
    <property type="entry name" value="Lactamase_B"/>
    <property type="match status" value="1"/>
</dbReference>
<proteinExistence type="inferred from homology"/>
<dbReference type="InterPro" id="IPR050855">
    <property type="entry name" value="NDM-1-like"/>
</dbReference>
<comment type="similarity">
    <text evidence="1">Belongs to the metallo-beta-lactamase superfamily. Class-B beta-lactamase family.</text>
</comment>
<accession>A0ABW4KUX7</accession>
<protein>
    <submittedName>
        <fullName evidence="3">MBL fold metallo-hydrolase</fullName>
    </submittedName>
</protein>
<dbReference type="SMART" id="SM00849">
    <property type="entry name" value="Lactamase_B"/>
    <property type="match status" value="1"/>
</dbReference>
<organism evidence="3 4">
    <name type="scientific">Ottowia flava</name>
    <dbReference type="NCBI Taxonomy" id="2675430"/>
    <lineage>
        <taxon>Bacteria</taxon>
        <taxon>Pseudomonadati</taxon>
        <taxon>Pseudomonadota</taxon>
        <taxon>Betaproteobacteria</taxon>
        <taxon>Burkholderiales</taxon>
        <taxon>Comamonadaceae</taxon>
        <taxon>Ottowia</taxon>
    </lineage>
</organism>
<dbReference type="EMBL" id="JBHUEJ010000015">
    <property type="protein sequence ID" value="MFD1710128.1"/>
    <property type="molecule type" value="Genomic_DNA"/>
</dbReference>
<dbReference type="InterPro" id="IPR001279">
    <property type="entry name" value="Metallo-B-lactamas"/>
</dbReference>
<dbReference type="Proteomes" id="UP001597304">
    <property type="component" value="Unassembled WGS sequence"/>
</dbReference>
<gene>
    <name evidence="3" type="ORF">ACFSF0_05900</name>
</gene>
<evidence type="ECO:0000313" key="4">
    <source>
        <dbReference type="Proteomes" id="UP001597304"/>
    </source>
</evidence>
<keyword evidence="4" id="KW-1185">Reference proteome</keyword>
<name>A0ABW4KUX7_9BURK</name>
<dbReference type="RefSeq" id="WP_147911892.1">
    <property type="nucleotide sequence ID" value="NZ_JBHUEJ010000015.1"/>
</dbReference>
<evidence type="ECO:0000256" key="1">
    <source>
        <dbReference type="ARBA" id="ARBA00005250"/>
    </source>
</evidence>
<evidence type="ECO:0000313" key="3">
    <source>
        <dbReference type="EMBL" id="MFD1710128.1"/>
    </source>
</evidence>
<feature type="domain" description="Metallo-beta-lactamase" evidence="2">
    <location>
        <begin position="26"/>
        <end position="210"/>
    </location>
</feature>